<organism evidence="2">
    <name type="scientific">Solibacter usitatus (strain Ellin6076)</name>
    <dbReference type="NCBI Taxonomy" id="234267"/>
    <lineage>
        <taxon>Bacteria</taxon>
        <taxon>Pseudomonadati</taxon>
        <taxon>Acidobacteriota</taxon>
        <taxon>Terriglobia</taxon>
        <taxon>Bryobacterales</taxon>
        <taxon>Solibacteraceae</taxon>
        <taxon>Candidatus Solibacter</taxon>
    </lineage>
</organism>
<feature type="transmembrane region" description="Helical" evidence="1">
    <location>
        <begin position="162"/>
        <end position="185"/>
    </location>
</feature>
<dbReference type="FunCoup" id="Q024M8">
    <property type="interactions" value="29"/>
</dbReference>
<dbReference type="InParanoid" id="Q024M8"/>
<dbReference type="KEGG" id="sus:Acid_2559"/>
<dbReference type="GO" id="GO:0015501">
    <property type="term" value="F:glutamate:sodium symporter activity"/>
    <property type="evidence" value="ECO:0007669"/>
    <property type="project" value="UniProtKB-UniRule"/>
</dbReference>
<feature type="transmembrane region" description="Helical" evidence="1">
    <location>
        <begin position="296"/>
        <end position="321"/>
    </location>
</feature>
<feature type="transmembrane region" description="Helical" evidence="1">
    <location>
        <begin position="67"/>
        <end position="84"/>
    </location>
</feature>
<keyword evidence="1" id="KW-0029">Amino-acid transport</keyword>
<feature type="transmembrane region" description="Helical" evidence="1">
    <location>
        <begin position="233"/>
        <end position="251"/>
    </location>
</feature>
<keyword evidence="1" id="KW-1133">Transmembrane helix</keyword>
<keyword evidence="1" id="KW-1003">Cell membrane</keyword>
<feature type="transmembrane region" description="Helical" evidence="1">
    <location>
        <begin position="127"/>
        <end position="150"/>
    </location>
</feature>
<keyword evidence="1" id="KW-0406">Ion transport</keyword>
<dbReference type="Pfam" id="PF03616">
    <property type="entry name" value="Glt_symporter"/>
    <property type="match status" value="1"/>
</dbReference>
<keyword evidence="1" id="KW-0472">Membrane</keyword>
<protein>
    <recommendedName>
        <fullName evidence="1">Sodium/glutamate symporter</fullName>
    </recommendedName>
</protein>
<dbReference type="PANTHER" id="PTHR36178">
    <property type="entry name" value="SLR0625 PROTEIN"/>
    <property type="match status" value="1"/>
</dbReference>
<dbReference type="OrthoDB" id="4921038at2"/>
<feature type="transmembrane region" description="Helical" evidence="1">
    <location>
        <begin position="96"/>
        <end position="120"/>
    </location>
</feature>
<dbReference type="eggNOG" id="COG0786">
    <property type="taxonomic scope" value="Bacteria"/>
</dbReference>
<feature type="transmembrane region" description="Helical" evidence="1">
    <location>
        <begin position="206"/>
        <end position="227"/>
    </location>
</feature>
<evidence type="ECO:0000256" key="1">
    <source>
        <dbReference type="HAMAP-Rule" id="MF_02062"/>
    </source>
</evidence>
<comment type="similarity">
    <text evidence="1">Belongs to the glutamate:Na(+) symporter (ESS) (TC 2.A.27) family.</text>
</comment>
<dbReference type="HOGENOM" id="CLU_040907_0_0_0"/>
<proteinExistence type="inferred from homology"/>
<keyword evidence="1" id="KW-0769">Symport</keyword>
<comment type="subcellular location">
    <subcellularLocation>
        <location evidence="1">Cell membrane</location>
        <topology evidence="1">Multi-pass membrane protein</topology>
    </subcellularLocation>
</comment>
<comment type="function">
    <text evidence="1">Catalyzes the sodium-dependent transport of glutamate.</text>
</comment>
<feature type="transmembrane region" description="Helical" evidence="1">
    <location>
        <begin position="271"/>
        <end position="290"/>
    </location>
</feature>
<dbReference type="PANTHER" id="PTHR36178:SF1">
    <property type="entry name" value="SODIUM_GLUTAMATE SYMPORTER"/>
    <property type="match status" value="1"/>
</dbReference>
<dbReference type="GO" id="GO:0005886">
    <property type="term" value="C:plasma membrane"/>
    <property type="evidence" value="ECO:0007669"/>
    <property type="project" value="UniProtKB-SubCell"/>
</dbReference>
<gene>
    <name evidence="2" type="ordered locus">Acid_2559</name>
</gene>
<feature type="transmembrane region" description="Helical" evidence="1">
    <location>
        <begin position="38"/>
        <end position="55"/>
    </location>
</feature>
<feature type="transmembrane region" description="Helical" evidence="1">
    <location>
        <begin position="328"/>
        <end position="348"/>
    </location>
</feature>
<feature type="transmembrane region" description="Helical" evidence="1">
    <location>
        <begin position="363"/>
        <end position="390"/>
    </location>
</feature>
<dbReference type="GO" id="GO:0015813">
    <property type="term" value="P:L-glutamate transmembrane transport"/>
    <property type="evidence" value="ECO:0007669"/>
    <property type="project" value="InterPro"/>
</dbReference>
<keyword evidence="1" id="KW-0812">Transmembrane</keyword>
<reference evidence="2" key="1">
    <citation type="submission" date="2006-10" db="EMBL/GenBank/DDBJ databases">
        <title>Complete sequence of Solibacter usitatus Ellin6076.</title>
        <authorList>
            <consortium name="US DOE Joint Genome Institute"/>
            <person name="Copeland A."/>
            <person name="Lucas S."/>
            <person name="Lapidus A."/>
            <person name="Barry K."/>
            <person name="Detter J.C."/>
            <person name="Glavina del Rio T."/>
            <person name="Hammon N."/>
            <person name="Israni S."/>
            <person name="Dalin E."/>
            <person name="Tice H."/>
            <person name="Pitluck S."/>
            <person name="Thompson L.S."/>
            <person name="Brettin T."/>
            <person name="Bruce D."/>
            <person name="Han C."/>
            <person name="Tapia R."/>
            <person name="Gilna P."/>
            <person name="Schmutz J."/>
            <person name="Larimer F."/>
            <person name="Land M."/>
            <person name="Hauser L."/>
            <person name="Kyrpides N."/>
            <person name="Mikhailova N."/>
            <person name="Janssen P.H."/>
            <person name="Kuske C.R."/>
            <person name="Richardson P."/>
        </authorList>
    </citation>
    <scope>NUCLEOTIDE SEQUENCE</scope>
    <source>
        <strain evidence="2">Ellin6076</strain>
    </source>
</reference>
<dbReference type="EMBL" id="CP000473">
    <property type="protein sequence ID" value="ABJ83548.1"/>
    <property type="molecule type" value="Genomic_DNA"/>
</dbReference>
<keyword evidence="1" id="KW-0915">Sodium</keyword>
<dbReference type="InterPro" id="IPR004445">
    <property type="entry name" value="GltS"/>
</dbReference>
<keyword evidence="1" id="KW-0739">Sodium transport</keyword>
<dbReference type="AlphaFoldDB" id="Q024M8"/>
<feature type="transmembrane region" description="Helical" evidence="1">
    <location>
        <begin position="7"/>
        <end position="26"/>
    </location>
</feature>
<accession>Q024M8</accession>
<evidence type="ECO:0000313" key="2">
    <source>
        <dbReference type="EMBL" id="ABJ83548.1"/>
    </source>
</evidence>
<name>Q024M8_SOLUE</name>
<dbReference type="STRING" id="234267.Acid_2559"/>
<keyword evidence="1" id="KW-0813">Transport</keyword>
<dbReference type="HAMAP" id="MF_02062">
    <property type="entry name" value="GltS"/>
    <property type="match status" value="1"/>
</dbReference>
<sequence length="391" mass="41155" precursor="true">MIPTVKISAVQVLGLAALGVVMGAWLKRRVPLLDQLNIPVSILGGMIYAIAALACRDRLVNFDADVVLRDLLMIAFMTTIGLSARLELVRRGGARMLWFLGAATLGAVLQNFLGMGLAHLLGVDPRLGILTGSVSLAGGPATALAFGGTFEKMGVPGATTVAFASATFGITVAGLIGGYIGGRLIRRHKLQPAAGTAAREVRTDGSAGSLMTVVLVLGIAMGAGSLVSAGIQSLGVILPVYIGSMIVAAVLRNLNDHFRFAEIAQPEVDMVGRLALYLFIVMALITLRLWELAHLALPMFAMLAVQVVFCCAMCVTLSWWVMGRNYEAAVSSAGFCGFMLGITANAVACMEELVEKYGPAPQAFLIVPIVGAFLIDFTNSLIITAFANWLK</sequence>